<dbReference type="InterPro" id="IPR006448">
    <property type="entry name" value="Phage_term_ssu_P27"/>
</dbReference>
<dbReference type="Pfam" id="PF05119">
    <property type="entry name" value="Terminase_4"/>
    <property type="match status" value="1"/>
</dbReference>
<proteinExistence type="predicted"/>
<sequence length="122" mass="14014">MARPITKKTIEKATEKKMKSLGTYRKEYADLISIYAGLLFQYTKYEKEHAERDYEVAEIYVNKAGAENYRKIPLVNVMETLRRDILTYSDRLMLNPKSLGEIIAQDSDSSIIDIMNKLGGKG</sequence>
<accession>A0A8S5Q958</accession>
<evidence type="ECO:0000313" key="1">
    <source>
        <dbReference type="EMBL" id="DAE15926.1"/>
    </source>
</evidence>
<name>A0A8S5Q958_9CAUD</name>
<organism evidence="1">
    <name type="scientific">Siphoviridae sp. ctfR912</name>
    <dbReference type="NCBI Taxonomy" id="2825596"/>
    <lineage>
        <taxon>Viruses</taxon>
        <taxon>Duplodnaviria</taxon>
        <taxon>Heunggongvirae</taxon>
        <taxon>Uroviricota</taxon>
        <taxon>Caudoviricetes</taxon>
    </lineage>
</organism>
<reference evidence="1" key="1">
    <citation type="journal article" date="2021" name="Proc. Natl. Acad. Sci. U.S.A.">
        <title>A Catalog of Tens of Thousands of Viruses from Human Metagenomes Reveals Hidden Associations with Chronic Diseases.</title>
        <authorList>
            <person name="Tisza M.J."/>
            <person name="Buck C.B."/>
        </authorList>
    </citation>
    <scope>NUCLEOTIDE SEQUENCE</scope>
    <source>
        <strain evidence="1">CtfR912</strain>
    </source>
</reference>
<dbReference type="EMBL" id="BK015614">
    <property type="protein sequence ID" value="DAE15926.1"/>
    <property type="molecule type" value="Genomic_DNA"/>
</dbReference>
<protein>
    <submittedName>
        <fullName evidence="1">Terminase small subunit</fullName>
    </submittedName>
</protein>